<evidence type="ECO:0000313" key="2">
    <source>
        <dbReference type="EMBL" id="KXA89700.1"/>
    </source>
</evidence>
<sequence length="306" mass="34495">MISTLYKFRSAHETKFLGCRPGKLIRRRSCHRKKPGETSQMKWKRLKRYFFLGIIVSISLLAVPIASADRGMIPVDPNVSVHEPGQKAIVAWNGVEEGLILSTNVSSDRETEVVEMLPLPSKPEKVEEASFESFERLQGLIMRHGFQLAEGREMGGKAGGQAPEVVLHKEIGLHDITVARASDRAGLLEWIGNFLNEHGVEKKISLGNFKPVIEDYLRRGFNYWVIDLIEVSGEKTVEPIYYEFESNFAYYPLEITRPVGGSGKVSLFLLTDDDVSGNVFPLERARYELEDGTSEPIDRGIGWRKN</sequence>
<keyword evidence="1" id="KW-1133">Transmembrane helix</keyword>
<organism evidence="2 3">
    <name type="scientific">candidate division MSBL1 archaeon SCGC-AAA259B11</name>
    <dbReference type="NCBI Taxonomy" id="1698260"/>
    <lineage>
        <taxon>Archaea</taxon>
        <taxon>Methanobacteriati</taxon>
        <taxon>Methanobacteriota</taxon>
        <taxon>candidate division MSBL1</taxon>
    </lineage>
</organism>
<keyword evidence="3" id="KW-1185">Reference proteome</keyword>
<dbReference type="Proteomes" id="UP000070184">
    <property type="component" value="Unassembled WGS sequence"/>
</dbReference>
<reference evidence="2 3" key="1">
    <citation type="journal article" date="2016" name="Sci. Rep.">
        <title>Metabolic traits of an uncultured archaeal lineage -MSBL1- from brine pools of the Red Sea.</title>
        <authorList>
            <person name="Mwirichia R."/>
            <person name="Alam I."/>
            <person name="Rashid M."/>
            <person name="Vinu M."/>
            <person name="Ba-Alawi W."/>
            <person name="Anthony Kamau A."/>
            <person name="Kamanda Ngugi D."/>
            <person name="Goker M."/>
            <person name="Klenk H.P."/>
            <person name="Bajic V."/>
            <person name="Stingl U."/>
        </authorList>
    </citation>
    <scope>NUCLEOTIDE SEQUENCE [LARGE SCALE GENOMIC DNA]</scope>
    <source>
        <strain evidence="2">SCGC-AAA259B11</strain>
    </source>
</reference>
<gene>
    <name evidence="2" type="ORF">AKJ61_02355</name>
</gene>
<evidence type="ECO:0000313" key="3">
    <source>
        <dbReference type="Proteomes" id="UP000070184"/>
    </source>
</evidence>
<dbReference type="EMBL" id="LHXK01000025">
    <property type="protein sequence ID" value="KXA89700.1"/>
    <property type="molecule type" value="Genomic_DNA"/>
</dbReference>
<name>A0A133U679_9EURY</name>
<protein>
    <recommendedName>
        <fullName evidence="4">DUF2330 domain-containing protein</fullName>
    </recommendedName>
</protein>
<evidence type="ECO:0000256" key="1">
    <source>
        <dbReference type="SAM" id="Phobius"/>
    </source>
</evidence>
<evidence type="ECO:0008006" key="4">
    <source>
        <dbReference type="Google" id="ProtNLM"/>
    </source>
</evidence>
<dbReference type="AlphaFoldDB" id="A0A133U679"/>
<feature type="transmembrane region" description="Helical" evidence="1">
    <location>
        <begin position="49"/>
        <end position="68"/>
    </location>
</feature>
<accession>A0A133U679</accession>
<dbReference type="InterPro" id="IPR019283">
    <property type="entry name" value="DUF2330"/>
</dbReference>
<keyword evidence="1" id="KW-0812">Transmembrane</keyword>
<keyword evidence="1" id="KW-0472">Membrane</keyword>
<comment type="caution">
    <text evidence="2">The sequence shown here is derived from an EMBL/GenBank/DDBJ whole genome shotgun (WGS) entry which is preliminary data.</text>
</comment>
<dbReference type="Pfam" id="PF10092">
    <property type="entry name" value="DUF2330"/>
    <property type="match status" value="1"/>
</dbReference>
<proteinExistence type="predicted"/>